<name>A0A7I8KBF9_SPIIN</name>
<protein>
    <submittedName>
        <fullName evidence="1">Uncharacterized protein</fullName>
    </submittedName>
</protein>
<dbReference type="Proteomes" id="UP000663760">
    <property type="component" value="Chromosome 4"/>
</dbReference>
<accession>A0A7I8KBF9</accession>
<gene>
    <name evidence="1" type="ORF">SI8410_04004996</name>
</gene>
<evidence type="ECO:0000313" key="1">
    <source>
        <dbReference type="EMBL" id="CAA7394335.1"/>
    </source>
</evidence>
<dbReference type="AlphaFoldDB" id="A0A7I8KBF9"/>
<evidence type="ECO:0000313" key="2">
    <source>
        <dbReference type="Proteomes" id="UP000663760"/>
    </source>
</evidence>
<organism evidence="1 2">
    <name type="scientific">Spirodela intermedia</name>
    <name type="common">Intermediate duckweed</name>
    <dbReference type="NCBI Taxonomy" id="51605"/>
    <lineage>
        <taxon>Eukaryota</taxon>
        <taxon>Viridiplantae</taxon>
        <taxon>Streptophyta</taxon>
        <taxon>Embryophyta</taxon>
        <taxon>Tracheophyta</taxon>
        <taxon>Spermatophyta</taxon>
        <taxon>Magnoliopsida</taxon>
        <taxon>Liliopsida</taxon>
        <taxon>Araceae</taxon>
        <taxon>Lemnoideae</taxon>
        <taxon>Spirodela</taxon>
    </lineage>
</organism>
<keyword evidence="2" id="KW-1185">Reference proteome</keyword>
<dbReference type="EMBL" id="LR746267">
    <property type="protein sequence ID" value="CAA7394335.1"/>
    <property type="molecule type" value="Genomic_DNA"/>
</dbReference>
<sequence>MASKALFGQGRQINEMGRRVISNGCDRSMKWVVESSLAAVTRRSGKTVTLRLSDGCHPTERSWMEVGRVKRRIFITSVPFSCLYDHSLSHNRLATSDMEGEWCTRAPDVT</sequence>
<reference evidence="1" key="1">
    <citation type="submission" date="2020-02" db="EMBL/GenBank/DDBJ databases">
        <authorList>
            <person name="Scholz U."/>
            <person name="Mascher M."/>
            <person name="Fiebig A."/>
        </authorList>
    </citation>
    <scope>NUCLEOTIDE SEQUENCE</scope>
</reference>
<proteinExistence type="predicted"/>